<evidence type="ECO:0000313" key="2">
    <source>
        <dbReference type="EMBL" id="MBB4077429.1"/>
    </source>
</evidence>
<protein>
    <recommendedName>
        <fullName evidence="1">DinB-like domain-containing protein</fullName>
    </recommendedName>
</protein>
<dbReference type="AlphaFoldDB" id="A0A840E6L2"/>
<dbReference type="SUPFAM" id="SSF109854">
    <property type="entry name" value="DinB/YfiT-like putative metalloenzymes"/>
    <property type="match status" value="1"/>
</dbReference>
<keyword evidence="3" id="KW-1185">Reference proteome</keyword>
<dbReference type="Gene3D" id="1.20.120.450">
    <property type="entry name" value="dinb family like domain"/>
    <property type="match status" value="1"/>
</dbReference>
<feature type="domain" description="DinB-like" evidence="1">
    <location>
        <begin position="32"/>
        <end position="167"/>
    </location>
</feature>
<name>A0A840E6L2_9BACT</name>
<dbReference type="InterPro" id="IPR024775">
    <property type="entry name" value="DinB-like"/>
</dbReference>
<evidence type="ECO:0000259" key="1">
    <source>
        <dbReference type="Pfam" id="PF12867"/>
    </source>
</evidence>
<dbReference type="Pfam" id="PF12867">
    <property type="entry name" value="DinB_2"/>
    <property type="match status" value="1"/>
</dbReference>
<proteinExistence type="predicted"/>
<reference evidence="2 3" key="1">
    <citation type="submission" date="2020-08" db="EMBL/GenBank/DDBJ databases">
        <title>Genomic Encyclopedia of Type Strains, Phase IV (KMG-IV): sequencing the most valuable type-strain genomes for metagenomic binning, comparative biology and taxonomic classification.</title>
        <authorList>
            <person name="Goeker M."/>
        </authorList>
    </citation>
    <scope>NUCLEOTIDE SEQUENCE [LARGE SCALE GENOMIC DNA]</scope>
    <source>
        <strain evidence="2 3">DSM 105137</strain>
    </source>
</reference>
<dbReference type="Proteomes" id="UP000576209">
    <property type="component" value="Unassembled WGS sequence"/>
</dbReference>
<dbReference type="EMBL" id="JACIFF010000001">
    <property type="protein sequence ID" value="MBB4077429.1"/>
    <property type="molecule type" value="Genomic_DNA"/>
</dbReference>
<sequence>MIKRNSLSPTEYGTFYSNYIELVPADITLRTALDDSAAVLTEYLTNLPEEKVNHAYASGKWTVKEALQHIIDTERIFAYRALCLGRHDETPLPSFEHKQYAVWADVTRREFERMIEEFRTVRKSTISLFNGFSESDLQFTGSVGGGPMSCRAMGFIISGHTYHHMEIFRDRY</sequence>
<comment type="caution">
    <text evidence="2">The sequence shown here is derived from an EMBL/GenBank/DDBJ whole genome shotgun (WGS) entry which is preliminary data.</text>
</comment>
<dbReference type="InterPro" id="IPR034660">
    <property type="entry name" value="DinB/YfiT-like"/>
</dbReference>
<gene>
    <name evidence="2" type="ORF">GGR28_000030</name>
</gene>
<accession>A0A840E6L2</accession>
<organism evidence="2 3">
    <name type="scientific">Neolewinella aquimaris</name>
    <dbReference type="NCBI Taxonomy" id="1835722"/>
    <lineage>
        <taxon>Bacteria</taxon>
        <taxon>Pseudomonadati</taxon>
        <taxon>Bacteroidota</taxon>
        <taxon>Saprospiria</taxon>
        <taxon>Saprospirales</taxon>
        <taxon>Lewinellaceae</taxon>
        <taxon>Neolewinella</taxon>
    </lineage>
</organism>
<evidence type="ECO:0000313" key="3">
    <source>
        <dbReference type="Proteomes" id="UP000576209"/>
    </source>
</evidence>